<feature type="compositionally biased region" description="Basic and acidic residues" evidence="1">
    <location>
        <begin position="298"/>
        <end position="314"/>
    </location>
</feature>
<dbReference type="OrthoDB" id="10659223at2759"/>
<dbReference type="EMBL" id="MCFG01000095">
    <property type="protein sequence ID" value="ORX82444.1"/>
    <property type="molecule type" value="Genomic_DNA"/>
</dbReference>
<accession>A0A1Y1XAR0</accession>
<feature type="compositionally biased region" description="Basic residues" evidence="1">
    <location>
        <begin position="580"/>
        <end position="594"/>
    </location>
</feature>
<name>A0A1Y1XAR0_9FUNG</name>
<feature type="compositionally biased region" description="Acidic residues" evidence="1">
    <location>
        <begin position="492"/>
        <end position="511"/>
    </location>
</feature>
<evidence type="ECO:0000256" key="1">
    <source>
        <dbReference type="SAM" id="MobiDB-lite"/>
    </source>
</evidence>
<reference evidence="2 3" key="1">
    <citation type="submission" date="2016-08" db="EMBL/GenBank/DDBJ databases">
        <title>A Parts List for Fungal Cellulosomes Revealed by Comparative Genomics.</title>
        <authorList>
            <consortium name="DOE Joint Genome Institute"/>
            <person name="Haitjema C.H."/>
            <person name="Gilmore S.P."/>
            <person name="Henske J.K."/>
            <person name="Solomon K.V."/>
            <person name="De Groot R."/>
            <person name="Kuo A."/>
            <person name="Mondo S.J."/>
            <person name="Salamov A.A."/>
            <person name="Labutti K."/>
            <person name="Zhao Z."/>
            <person name="Chiniquy J."/>
            <person name="Barry K."/>
            <person name="Brewer H.M."/>
            <person name="Purvine S.O."/>
            <person name="Wright A.T."/>
            <person name="Boxma B."/>
            <person name="Van Alen T."/>
            <person name="Hackstein J.H."/>
            <person name="Baker S.E."/>
            <person name="Grigoriev I.V."/>
            <person name="O'Malley M.A."/>
        </authorList>
    </citation>
    <scope>NUCLEOTIDE SEQUENCE [LARGE SCALE GENOMIC DNA]</scope>
    <source>
        <strain evidence="2 3">S4</strain>
    </source>
</reference>
<evidence type="ECO:0000313" key="3">
    <source>
        <dbReference type="Proteomes" id="UP000193944"/>
    </source>
</evidence>
<keyword evidence="3" id="KW-1185">Reference proteome</keyword>
<dbReference type="Proteomes" id="UP000193944">
    <property type="component" value="Unassembled WGS sequence"/>
</dbReference>
<organism evidence="2 3">
    <name type="scientific">Anaeromyces robustus</name>
    <dbReference type="NCBI Taxonomy" id="1754192"/>
    <lineage>
        <taxon>Eukaryota</taxon>
        <taxon>Fungi</taxon>
        <taxon>Fungi incertae sedis</taxon>
        <taxon>Chytridiomycota</taxon>
        <taxon>Chytridiomycota incertae sedis</taxon>
        <taxon>Neocallimastigomycetes</taxon>
        <taxon>Neocallimastigales</taxon>
        <taxon>Neocallimastigaceae</taxon>
        <taxon>Anaeromyces</taxon>
    </lineage>
</organism>
<feature type="compositionally biased region" description="Low complexity" evidence="1">
    <location>
        <begin position="663"/>
        <end position="684"/>
    </location>
</feature>
<dbReference type="STRING" id="1754192.A0A1Y1XAR0"/>
<reference evidence="2 3" key="2">
    <citation type="submission" date="2016-08" db="EMBL/GenBank/DDBJ databases">
        <title>Pervasive Adenine N6-methylation of Active Genes in Fungi.</title>
        <authorList>
            <consortium name="DOE Joint Genome Institute"/>
            <person name="Mondo S.J."/>
            <person name="Dannebaum R.O."/>
            <person name="Kuo R.C."/>
            <person name="Labutti K."/>
            <person name="Haridas S."/>
            <person name="Kuo A."/>
            <person name="Salamov A."/>
            <person name="Ahrendt S.R."/>
            <person name="Lipzen A."/>
            <person name="Sullivan W."/>
            <person name="Andreopoulos W.B."/>
            <person name="Clum A."/>
            <person name="Lindquist E."/>
            <person name="Daum C."/>
            <person name="Ramamoorthy G.K."/>
            <person name="Gryganskyi A."/>
            <person name="Culley D."/>
            <person name="Magnuson J.K."/>
            <person name="James T.Y."/>
            <person name="O'Malley M.A."/>
            <person name="Stajich J.E."/>
            <person name="Spatafora J.W."/>
            <person name="Visel A."/>
            <person name="Grigoriev I.V."/>
        </authorList>
    </citation>
    <scope>NUCLEOTIDE SEQUENCE [LARGE SCALE GENOMIC DNA]</scope>
    <source>
        <strain evidence="2 3">S4</strain>
    </source>
</reference>
<feature type="region of interest" description="Disordered" evidence="1">
    <location>
        <begin position="544"/>
        <end position="684"/>
    </location>
</feature>
<feature type="region of interest" description="Disordered" evidence="1">
    <location>
        <begin position="456"/>
        <end position="516"/>
    </location>
</feature>
<feature type="compositionally biased region" description="Low complexity" evidence="1">
    <location>
        <begin position="257"/>
        <end position="267"/>
    </location>
</feature>
<sequence length="803" mass="92844">MMENNEYCYQGENKEMYEIMYNNYKKSLSITEKTKTDWNNESGSISDGTLIMDELVESPESKSSKIISRIDDSDFYNYNFIDHFYHKNANEIKKIDSDDSTYDGDQNELSRENTLTQPSEIDLEKNQEFIKIDNEKIDNKESSEITKEIEKENKEKNDIIVKDTLSVPKVDIDISFFNNEEEEDEEEDYNNTNILFIPESIEKELCLSSFKYSKTVNKDKKKSHKKCKSDGAYIIMKHNKSDSKSEDQESINKDNNNDINSSSSSNRNKNENKIRGIKRSQSTRNCPPVPPRGISKIHMKERMRTHIKSESLSKSEKKSGYPYKFFDIEEISRTLSLQRRHNEAEFETYLKRKYRENKIKILYRNDYYMQKIDDKDYETYDKALFDEQLFKNVEKNETDCTSLQKQSSTANDSLFNKLPFNILYKKERNPNIITQRYQQLVERIQKNLRERALLEEEEKKEQENTKTFINSNNEKEVDIEEKKGEKEGKDIIEEENDEGKDIVEGEYDNSDNDEKKNINKSHRHAVVNFNDLLVSFTSSNVISSSFSSSSSSSQSTSTTSSSSSINLSHPNRTTSFNHPPPRKHYHLSRTKKNNKVSNITTKNHNDTQKSSSHISSSRVSNPELSKSSRISNKSSFSHTSTSSSLSCSTSVSSNCSTEKENITRNSNSSTCSSSSSTIVSATTPSTPTVYAQPYDYYQQYNTYGKKLSPLIRRDHTYIKQYYPYQAPTYDDYCNKPLNPMMSSYNLSKPISTSTSTSTSSSTSTTNTKKLTPNYMNSNFTCYYNYNKTYNLPYTSGSDVLTSY</sequence>
<comment type="caution">
    <text evidence="2">The sequence shown here is derived from an EMBL/GenBank/DDBJ whole genome shotgun (WGS) entry which is preliminary data.</text>
</comment>
<proteinExistence type="predicted"/>
<feature type="compositionally biased region" description="Low complexity" evidence="1">
    <location>
        <begin position="610"/>
        <end position="656"/>
    </location>
</feature>
<dbReference type="AlphaFoldDB" id="A0A1Y1XAR0"/>
<evidence type="ECO:0000313" key="2">
    <source>
        <dbReference type="EMBL" id="ORX82444.1"/>
    </source>
</evidence>
<protein>
    <submittedName>
        <fullName evidence="2">Uncharacterized protein</fullName>
    </submittedName>
</protein>
<feature type="region of interest" description="Disordered" evidence="1">
    <location>
        <begin position="238"/>
        <end position="314"/>
    </location>
</feature>
<feature type="compositionally biased region" description="Basic and acidic residues" evidence="1">
    <location>
        <begin position="239"/>
        <end position="256"/>
    </location>
</feature>
<feature type="compositionally biased region" description="Low complexity" evidence="1">
    <location>
        <begin position="544"/>
        <end position="568"/>
    </location>
</feature>
<feature type="compositionally biased region" description="Basic and acidic residues" evidence="1">
    <location>
        <begin position="473"/>
        <end position="491"/>
    </location>
</feature>
<gene>
    <name evidence="2" type="ORF">BCR32DRAFT_326862</name>
</gene>